<protein>
    <submittedName>
        <fullName evidence="1">Uncharacterized protein</fullName>
    </submittedName>
</protein>
<evidence type="ECO:0000313" key="1">
    <source>
        <dbReference type="EMBL" id="CAH2223209.1"/>
    </source>
</evidence>
<accession>A0AAD1VPL4</accession>
<dbReference type="AlphaFoldDB" id="A0AAD1VPL4"/>
<evidence type="ECO:0000313" key="2">
    <source>
        <dbReference type="Proteomes" id="UP001295444"/>
    </source>
</evidence>
<keyword evidence="2" id="KW-1185">Reference proteome</keyword>
<proteinExistence type="predicted"/>
<dbReference type="EMBL" id="OW240912">
    <property type="protein sequence ID" value="CAH2223209.1"/>
    <property type="molecule type" value="Genomic_DNA"/>
</dbReference>
<reference evidence="1" key="1">
    <citation type="submission" date="2022-03" db="EMBL/GenBank/DDBJ databases">
        <authorList>
            <person name="Alioto T."/>
            <person name="Alioto T."/>
            <person name="Gomez Garrido J."/>
        </authorList>
    </citation>
    <scope>NUCLEOTIDE SEQUENCE</scope>
</reference>
<sequence length="102" mass="11322">MGDKASALLANRLRAVNAQSKIGYILTDDGRKVVKPQDICNAFAQFYSKLYNLREDAATHQPTPTEISQFLDQMALPSLTDDQKHLLTETVTSQEIEQVIAA</sequence>
<gene>
    <name evidence="1" type="ORF">PECUL_23A002168</name>
</gene>
<dbReference type="Proteomes" id="UP001295444">
    <property type="component" value="Chromosome 01"/>
</dbReference>
<name>A0AAD1VPL4_PELCU</name>
<organism evidence="1 2">
    <name type="scientific">Pelobates cultripes</name>
    <name type="common">Western spadefoot toad</name>
    <dbReference type="NCBI Taxonomy" id="61616"/>
    <lineage>
        <taxon>Eukaryota</taxon>
        <taxon>Metazoa</taxon>
        <taxon>Chordata</taxon>
        <taxon>Craniata</taxon>
        <taxon>Vertebrata</taxon>
        <taxon>Euteleostomi</taxon>
        <taxon>Amphibia</taxon>
        <taxon>Batrachia</taxon>
        <taxon>Anura</taxon>
        <taxon>Pelobatoidea</taxon>
        <taxon>Pelobatidae</taxon>
        <taxon>Pelobates</taxon>
    </lineage>
</organism>